<evidence type="ECO:0000256" key="1">
    <source>
        <dbReference type="SAM" id="MobiDB-lite"/>
    </source>
</evidence>
<keyword evidence="3" id="KW-1185">Reference proteome</keyword>
<evidence type="ECO:0000313" key="2">
    <source>
        <dbReference type="EMBL" id="WAS97609.1"/>
    </source>
</evidence>
<feature type="region of interest" description="Disordered" evidence="1">
    <location>
        <begin position="457"/>
        <end position="476"/>
    </location>
</feature>
<dbReference type="EMBL" id="CP114040">
    <property type="protein sequence ID" value="WAS97609.1"/>
    <property type="molecule type" value="Genomic_DNA"/>
</dbReference>
<sequence>MRLRLLLALAFAPSCIDFVLDADLDGPRVVASDFPGPRAVEVPVAGPWRVDFSEPLDGRRLRVALLAWDTVGACELTPECDEGSCERGRCQIDPVRDADLRALERGDPLDGAIAVSVVLEDMPDRPGTRARISPERPLAAHARHSLLVFARDRRGAPLVDDDGEAAVWRRDLVTAGPASSGPAPRLVSPPPGADLVPTDLARVETAFARPVVAAPGDALELRSADAAPLELRDPVPCPGWVPGLCLSWRPSEPLAPGVVYELGGGSLRDRAGRPAVAPREFAAFRTGPGPDRAPPDLTGLSFALVGRCLHARLHAREPLRLRLAVGPRAREVVAPAGPVDLGLRLDAPPGARVTAMLQAWDLAGRAAEISEEHVLGDSFDRAAPPLALAEVLANPRGREPVQEFVELADLRAAGEPLLVTGLRLVDGPAGALDPGGGDPLPPFTSAPGQRHLVVPAAYDPAQGDDPGPPPGASLLRVDASLGSGGLKNSPGEALALVFEAGAKGPVVLDSYGGWHDPGDLPGRSLARDPAGCDTPAAWAPHPSGRANPGLGP</sequence>
<accession>A0ABY7HF10</accession>
<dbReference type="Proteomes" id="UP001164459">
    <property type="component" value="Chromosome"/>
</dbReference>
<feature type="region of interest" description="Disordered" evidence="1">
    <location>
        <begin position="519"/>
        <end position="552"/>
    </location>
</feature>
<gene>
    <name evidence="2" type="ORF">O0S08_15805</name>
</gene>
<organism evidence="2 3">
    <name type="scientific">Nannocystis punicea</name>
    <dbReference type="NCBI Taxonomy" id="2995304"/>
    <lineage>
        <taxon>Bacteria</taxon>
        <taxon>Pseudomonadati</taxon>
        <taxon>Myxococcota</taxon>
        <taxon>Polyangia</taxon>
        <taxon>Nannocystales</taxon>
        <taxon>Nannocystaceae</taxon>
        <taxon>Nannocystis</taxon>
    </lineage>
</organism>
<proteinExistence type="predicted"/>
<evidence type="ECO:0000313" key="3">
    <source>
        <dbReference type="Proteomes" id="UP001164459"/>
    </source>
</evidence>
<evidence type="ECO:0008006" key="4">
    <source>
        <dbReference type="Google" id="ProtNLM"/>
    </source>
</evidence>
<reference evidence="2" key="1">
    <citation type="submission" date="2022-11" db="EMBL/GenBank/DDBJ databases">
        <title>Minimal conservation of predation-associated metabolite biosynthetic gene clusters underscores biosynthetic potential of Myxococcota including descriptions for ten novel species: Archangium lansinium sp. nov., Myxococcus landrumus sp. nov., Nannocystis bai.</title>
        <authorList>
            <person name="Ahearne A."/>
            <person name="Stevens C."/>
            <person name="Dowd S."/>
        </authorList>
    </citation>
    <scope>NUCLEOTIDE SEQUENCE</scope>
    <source>
        <strain evidence="2">Fl3</strain>
    </source>
</reference>
<dbReference type="RefSeq" id="WP_269039976.1">
    <property type="nucleotide sequence ID" value="NZ_CP114040.1"/>
</dbReference>
<protein>
    <recommendedName>
        <fullName evidence="4">Lipoprotein</fullName>
    </recommendedName>
</protein>
<name>A0ABY7HF10_9BACT</name>